<keyword evidence="5 6" id="KW-0472">Membrane</keyword>
<keyword evidence="3 6" id="KW-0812">Transmembrane</keyword>
<dbReference type="OrthoDB" id="10047572at2759"/>
<dbReference type="AlphaFoldDB" id="A0A0L0DCD7"/>
<dbReference type="PANTHER" id="PTHR28622">
    <property type="entry name" value="SMALL INTEGRAL MEMBRANE PROTEIN 7"/>
    <property type="match status" value="1"/>
</dbReference>
<evidence type="ECO:0000256" key="1">
    <source>
        <dbReference type="ARBA" id="ARBA00004167"/>
    </source>
</evidence>
<dbReference type="OMA" id="LWNILVM"/>
<dbReference type="InterPro" id="IPR037659">
    <property type="entry name" value="SMIM7"/>
</dbReference>
<dbReference type="STRING" id="461836.A0A0L0DCD7"/>
<evidence type="ECO:0000313" key="8">
    <source>
        <dbReference type="Proteomes" id="UP000054408"/>
    </source>
</evidence>
<feature type="transmembrane region" description="Helical" evidence="6">
    <location>
        <begin position="62"/>
        <end position="81"/>
    </location>
</feature>
<keyword evidence="8" id="KW-1185">Reference proteome</keyword>
<dbReference type="EMBL" id="GL349457">
    <property type="protein sequence ID" value="KNC49751.1"/>
    <property type="molecule type" value="Genomic_DNA"/>
</dbReference>
<evidence type="ECO:0000256" key="5">
    <source>
        <dbReference type="ARBA" id="ARBA00023136"/>
    </source>
</evidence>
<dbReference type="Proteomes" id="UP000054408">
    <property type="component" value="Unassembled WGS sequence"/>
</dbReference>
<protein>
    <submittedName>
        <fullName evidence="7">Uncharacterized protein</fullName>
    </submittedName>
</protein>
<name>A0A0L0DCD7_THETB</name>
<dbReference type="GeneID" id="25565295"/>
<evidence type="ECO:0000256" key="6">
    <source>
        <dbReference type="SAM" id="Phobius"/>
    </source>
</evidence>
<proteinExistence type="inferred from homology"/>
<dbReference type="PANTHER" id="PTHR28622:SF1">
    <property type="entry name" value="SMALL INTEGRAL MEMBRANE PROTEIN 7"/>
    <property type="match status" value="1"/>
</dbReference>
<evidence type="ECO:0000313" key="7">
    <source>
        <dbReference type="EMBL" id="KNC49751.1"/>
    </source>
</evidence>
<dbReference type="GO" id="GO:0016020">
    <property type="term" value="C:membrane"/>
    <property type="evidence" value="ECO:0007669"/>
    <property type="project" value="UniProtKB-SubCell"/>
</dbReference>
<gene>
    <name evidence="7" type="ORF">AMSG_06025</name>
</gene>
<sequence>MMGLFRLSDLVLAVTLVVNAGAVLKYKLKRAPSAAADFGEVADDSSSVVAKLGNVLAALRTLRGLVAVWNVLVIFLMLVFFSA</sequence>
<evidence type="ECO:0000256" key="2">
    <source>
        <dbReference type="ARBA" id="ARBA00008578"/>
    </source>
</evidence>
<dbReference type="RefSeq" id="XP_013757537.1">
    <property type="nucleotide sequence ID" value="XM_013902083.1"/>
</dbReference>
<evidence type="ECO:0000256" key="3">
    <source>
        <dbReference type="ARBA" id="ARBA00022692"/>
    </source>
</evidence>
<accession>A0A0L0DCD7</accession>
<keyword evidence="4 6" id="KW-1133">Transmembrane helix</keyword>
<comment type="similarity">
    <text evidence="2">Belongs to the SMIM7 family.</text>
</comment>
<reference evidence="7 8" key="1">
    <citation type="submission" date="2010-05" db="EMBL/GenBank/DDBJ databases">
        <title>The Genome Sequence of Thecamonas trahens ATCC 50062.</title>
        <authorList>
            <consortium name="The Broad Institute Genome Sequencing Platform"/>
            <person name="Russ C."/>
            <person name="Cuomo C."/>
            <person name="Shea T."/>
            <person name="Young S.K."/>
            <person name="Zeng Q."/>
            <person name="Koehrsen M."/>
            <person name="Haas B."/>
            <person name="Borodovsky M."/>
            <person name="Guigo R."/>
            <person name="Alvarado L."/>
            <person name="Berlin A."/>
            <person name="Bochicchio J."/>
            <person name="Borenstein D."/>
            <person name="Chapman S."/>
            <person name="Chen Z."/>
            <person name="Freedman E."/>
            <person name="Gellesch M."/>
            <person name="Goldberg J."/>
            <person name="Griggs A."/>
            <person name="Gujja S."/>
            <person name="Heilman E."/>
            <person name="Heiman D."/>
            <person name="Hepburn T."/>
            <person name="Howarth C."/>
            <person name="Jen D."/>
            <person name="Larson L."/>
            <person name="Mehta T."/>
            <person name="Park D."/>
            <person name="Pearson M."/>
            <person name="Roberts A."/>
            <person name="Saif S."/>
            <person name="Shenoy N."/>
            <person name="Sisk P."/>
            <person name="Stolte C."/>
            <person name="Sykes S."/>
            <person name="Thomson T."/>
            <person name="Walk T."/>
            <person name="White J."/>
            <person name="Yandava C."/>
            <person name="Burger G."/>
            <person name="Gray M.W."/>
            <person name="Holland P.W.H."/>
            <person name="King N."/>
            <person name="Lang F.B.F."/>
            <person name="Roger A.J."/>
            <person name="Ruiz-Trillo I."/>
            <person name="Lander E."/>
            <person name="Nusbaum C."/>
        </authorList>
    </citation>
    <scope>NUCLEOTIDE SEQUENCE [LARGE SCALE GENOMIC DNA]</scope>
    <source>
        <strain evidence="7 8">ATCC 50062</strain>
    </source>
</reference>
<evidence type="ECO:0000256" key="4">
    <source>
        <dbReference type="ARBA" id="ARBA00022989"/>
    </source>
</evidence>
<organism evidence="7 8">
    <name type="scientific">Thecamonas trahens ATCC 50062</name>
    <dbReference type="NCBI Taxonomy" id="461836"/>
    <lineage>
        <taxon>Eukaryota</taxon>
        <taxon>Apusozoa</taxon>
        <taxon>Apusomonadida</taxon>
        <taxon>Apusomonadidae</taxon>
        <taxon>Thecamonas</taxon>
    </lineage>
</organism>
<comment type="subcellular location">
    <subcellularLocation>
        <location evidence="1">Membrane</location>
        <topology evidence="1">Single-pass membrane protein</topology>
    </subcellularLocation>
</comment>